<dbReference type="AlphaFoldDB" id="A0AA88EWZ7"/>
<comment type="similarity">
    <text evidence="1">Belongs to the PspA/Vipp/IM30 family.</text>
</comment>
<dbReference type="Proteomes" id="UP000473658">
    <property type="component" value="Unassembled WGS sequence"/>
</dbReference>
<feature type="region of interest" description="Disordered" evidence="2">
    <location>
        <begin position="315"/>
        <end position="339"/>
    </location>
</feature>
<dbReference type="PANTHER" id="PTHR31088:SF6">
    <property type="entry name" value="PHAGE SHOCK PROTEIN A"/>
    <property type="match status" value="1"/>
</dbReference>
<evidence type="ECO:0000313" key="4">
    <source>
        <dbReference type="Proteomes" id="UP000473658"/>
    </source>
</evidence>
<proteinExistence type="inferred from homology"/>
<name>A0AA88EWZ7_RHIRH</name>
<evidence type="ECO:0000256" key="1">
    <source>
        <dbReference type="ARBA" id="ARBA00043985"/>
    </source>
</evidence>
<dbReference type="EMBL" id="QRFF01000008">
    <property type="protein sequence ID" value="KAA3498684.1"/>
    <property type="molecule type" value="Genomic_DNA"/>
</dbReference>
<gene>
    <name evidence="3" type="ORF">DXM27_22910</name>
</gene>
<dbReference type="InterPro" id="IPR007157">
    <property type="entry name" value="PspA_VIPP1"/>
</dbReference>
<protein>
    <submittedName>
        <fullName evidence="3">PspA/IM30 family protein</fullName>
    </submittedName>
</protein>
<dbReference type="GO" id="GO:0009271">
    <property type="term" value="P:phage shock"/>
    <property type="evidence" value="ECO:0007669"/>
    <property type="project" value="TreeGrafter"/>
</dbReference>
<dbReference type="PANTHER" id="PTHR31088">
    <property type="entry name" value="MEMBRANE-ASSOCIATED PROTEIN VIPP1, CHLOROPLASTIC"/>
    <property type="match status" value="1"/>
</dbReference>
<evidence type="ECO:0000313" key="3">
    <source>
        <dbReference type="EMBL" id="KAA3498684.1"/>
    </source>
</evidence>
<organism evidence="3 4">
    <name type="scientific">Rhizobium rhizogenes</name>
    <name type="common">Agrobacterium rhizogenes</name>
    <dbReference type="NCBI Taxonomy" id="359"/>
    <lineage>
        <taxon>Bacteria</taxon>
        <taxon>Pseudomonadati</taxon>
        <taxon>Pseudomonadota</taxon>
        <taxon>Alphaproteobacteria</taxon>
        <taxon>Hyphomicrobiales</taxon>
        <taxon>Rhizobiaceae</taxon>
        <taxon>Rhizobium/Agrobacterium group</taxon>
        <taxon>Rhizobium</taxon>
    </lineage>
</organism>
<accession>A0AA88EWZ7</accession>
<comment type="caution">
    <text evidence="3">The sequence shown here is derived from an EMBL/GenBank/DDBJ whole genome shotgun (WGS) entry which is preliminary data.</text>
</comment>
<evidence type="ECO:0000256" key="2">
    <source>
        <dbReference type="SAM" id="MobiDB-lite"/>
    </source>
</evidence>
<reference evidence="3 4" key="1">
    <citation type="submission" date="2018-08" db="EMBL/GenBank/DDBJ databases">
        <title>Crown Gall in kiwifruit.</title>
        <authorList>
            <person name="Visnovsky S.B."/>
            <person name="Pitman A.R."/>
        </authorList>
    </citation>
    <scope>NUCLEOTIDE SEQUENCE [LARGE SCALE GENOMIC DNA]</scope>
    <source>
        <strain evidence="3 4">SBV_302_78_2</strain>
    </source>
</reference>
<sequence length="389" mass="42371">MKNSHYLLESTNEVLYLFRMSTKLLSNVVLALNLSKEDRSSLEETLLAYRRAMAILDQTEGANLVALHAAAYEEIRVKTGLPSRMVTLALRDHSQRDPQEPVRDIPLDSKLFSVKGPDSLSIATLSGRVVVPYTVRGYHDGWNDFSEARLVFEGETISIHAGIKTGFQPNREASMNNEGILGRLGRVIAGVMNNAVDAAEASNPVAVAQQAVREIAKIAEEARSALGVAVAAGHRLKAKAADLDEEIQDLDDKIRIGLENGREDLARAATGLQIDLEAQREALNKAILENAAEIAEAETTLRSIASAKADAQKRLEDAKRAERATPAAVDATPSQRNDRRLAEALEAIERVTGTPAKPNTGAAEVEELGRMQRQSAIEARLKAFREGQR</sequence>
<dbReference type="GO" id="GO:0005829">
    <property type="term" value="C:cytosol"/>
    <property type="evidence" value="ECO:0007669"/>
    <property type="project" value="TreeGrafter"/>
</dbReference>